<gene>
    <name evidence="4" type="ORF">AABB31_14295</name>
</gene>
<sequence length="242" mass="24952">MKIENAKAIVTGGASGLGAATTKGLVDAGALVTIFDRDPRGADFAAEIGAYFAQVDVTDEDSVSKGLDQAIAAMDGLNTAINCAGIATTEKTLGRDGPHTQASFKRTIDINLNGTFNIARLAAAAMKDGGVIINTASVAAFDGQKGQAAYAASKAGIAGLSLPMARDLARNGIRVMSIAPGIFRTPMLEGLGQEVMDGLAADVVYPQRLGDPSEFAALARFIVECDYLNGTTIRLDGALRMP</sequence>
<comment type="similarity">
    <text evidence="2">Belongs to the short-chain dehydrogenases/reductases (SDR) family.</text>
</comment>
<dbReference type="PRINTS" id="PR00081">
    <property type="entry name" value="GDHRDH"/>
</dbReference>
<evidence type="ECO:0000313" key="4">
    <source>
        <dbReference type="EMBL" id="WZU66232.1"/>
    </source>
</evidence>
<dbReference type="Gene3D" id="3.40.50.720">
    <property type="entry name" value="NAD(P)-binding Rossmann-like Domain"/>
    <property type="match status" value="1"/>
</dbReference>
<dbReference type="InterPro" id="IPR002347">
    <property type="entry name" value="SDR_fam"/>
</dbReference>
<name>A0AAN0MBC5_9RHOB</name>
<feature type="domain" description="Ketoreductase" evidence="3">
    <location>
        <begin position="6"/>
        <end position="181"/>
    </location>
</feature>
<keyword evidence="1" id="KW-0560">Oxidoreductase</keyword>
<organism evidence="4 5">
    <name type="scientific">Yoonia rhodophyticola</name>
    <dbReference type="NCBI Taxonomy" id="3137370"/>
    <lineage>
        <taxon>Bacteria</taxon>
        <taxon>Pseudomonadati</taxon>
        <taxon>Pseudomonadota</taxon>
        <taxon>Alphaproteobacteria</taxon>
        <taxon>Rhodobacterales</taxon>
        <taxon>Paracoccaceae</taxon>
        <taxon>Yoonia</taxon>
    </lineage>
</organism>
<dbReference type="PRINTS" id="PR00080">
    <property type="entry name" value="SDRFAMILY"/>
</dbReference>
<proteinExistence type="inferred from homology"/>
<dbReference type="EMBL" id="CP151767">
    <property type="protein sequence ID" value="WZU66232.1"/>
    <property type="molecule type" value="Genomic_DNA"/>
</dbReference>
<dbReference type="InterPro" id="IPR020904">
    <property type="entry name" value="Sc_DH/Rdtase_CS"/>
</dbReference>
<dbReference type="PANTHER" id="PTHR43658:SF8">
    <property type="entry name" value="17-BETA-HYDROXYSTEROID DEHYDROGENASE 14-RELATED"/>
    <property type="match status" value="1"/>
</dbReference>
<dbReference type="KEGG" id="yrh:AABB31_14295"/>
<dbReference type="PANTHER" id="PTHR43658">
    <property type="entry name" value="SHORT-CHAIN DEHYDROGENASE/REDUCTASE"/>
    <property type="match status" value="1"/>
</dbReference>
<evidence type="ECO:0000256" key="2">
    <source>
        <dbReference type="RuleBase" id="RU000363"/>
    </source>
</evidence>
<accession>A0AAN0MBC5</accession>
<dbReference type="SUPFAM" id="SSF51735">
    <property type="entry name" value="NAD(P)-binding Rossmann-fold domains"/>
    <property type="match status" value="1"/>
</dbReference>
<dbReference type="GO" id="GO:0016491">
    <property type="term" value="F:oxidoreductase activity"/>
    <property type="evidence" value="ECO:0007669"/>
    <property type="project" value="UniProtKB-KW"/>
</dbReference>
<dbReference type="Pfam" id="PF00106">
    <property type="entry name" value="adh_short"/>
    <property type="match status" value="1"/>
</dbReference>
<dbReference type="RefSeq" id="WP_342075559.1">
    <property type="nucleotide sequence ID" value="NZ_CP151767.2"/>
</dbReference>
<protein>
    <submittedName>
        <fullName evidence="4">SDR family NAD(P)-dependent oxidoreductase</fullName>
    </submittedName>
</protein>
<dbReference type="InterPro" id="IPR036291">
    <property type="entry name" value="NAD(P)-bd_dom_sf"/>
</dbReference>
<dbReference type="InterPro" id="IPR057326">
    <property type="entry name" value="KR_dom"/>
</dbReference>
<reference evidence="4" key="1">
    <citation type="submission" date="2024-08" db="EMBL/GenBank/DDBJ databases">
        <title>Phylogenomic analyses of a clade within the roseobacter group suggest taxonomic reassignments of species of the genera Aestuariivita, Citreicella, Loktanella, Nautella, Pelagibaca, Ruegeria, Thalassobius, Thiobacimonas and Tropicibacter, and the proposal o.</title>
        <authorList>
            <person name="Jeon C.O."/>
        </authorList>
    </citation>
    <scope>NUCLEOTIDE SEQUENCE</scope>
    <source>
        <strain evidence="4">SS1-5</strain>
    </source>
</reference>
<dbReference type="AlphaFoldDB" id="A0AAN0MBC5"/>
<evidence type="ECO:0000313" key="5">
    <source>
        <dbReference type="Proteomes" id="UP001470809"/>
    </source>
</evidence>
<dbReference type="SMART" id="SM00822">
    <property type="entry name" value="PKS_KR"/>
    <property type="match status" value="1"/>
</dbReference>
<evidence type="ECO:0000259" key="3">
    <source>
        <dbReference type="SMART" id="SM00822"/>
    </source>
</evidence>
<evidence type="ECO:0000256" key="1">
    <source>
        <dbReference type="ARBA" id="ARBA00023002"/>
    </source>
</evidence>
<keyword evidence="5" id="KW-1185">Reference proteome</keyword>
<dbReference type="Proteomes" id="UP001470809">
    <property type="component" value="Chromosome"/>
</dbReference>
<dbReference type="PROSITE" id="PS00061">
    <property type="entry name" value="ADH_SHORT"/>
    <property type="match status" value="1"/>
</dbReference>